<dbReference type="Pfam" id="PF09493">
    <property type="entry name" value="DUF2389"/>
    <property type="match status" value="1"/>
</dbReference>
<evidence type="ECO:0008006" key="3">
    <source>
        <dbReference type="Google" id="ProtNLM"/>
    </source>
</evidence>
<dbReference type="Proteomes" id="UP000243359">
    <property type="component" value="Chromosome I"/>
</dbReference>
<gene>
    <name evidence="1" type="ORF">SAMN05216221_1263</name>
</gene>
<dbReference type="AlphaFoldDB" id="A0A1H1Q7H8"/>
<dbReference type="STRING" id="1392877.SAMN05216221_1263"/>
<protein>
    <recommendedName>
        <fullName evidence="3">TIGR02450 family Trp-rich protein</fullName>
    </recommendedName>
</protein>
<dbReference type="RefSeq" id="WP_090348151.1">
    <property type="nucleotide sequence ID" value="NZ_LT629751.1"/>
</dbReference>
<evidence type="ECO:0000313" key="2">
    <source>
        <dbReference type="Proteomes" id="UP000243359"/>
    </source>
</evidence>
<dbReference type="InterPro" id="IPR012663">
    <property type="entry name" value="CHP02450_Tryp"/>
</dbReference>
<dbReference type="NCBIfam" id="TIGR02450">
    <property type="entry name" value="TIGR02450 family Trp-rich protein"/>
    <property type="match status" value="1"/>
</dbReference>
<sequence length="83" mass="9730">MSQIEPSAAGCPPNRFNPRKLRLSKWTARQPRNREKHFLVVELLEDEAGNLLAVELQAVYSGRSQCLDWRELRDGARWRMGWH</sequence>
<name>A0A1H1Q7H8_9PSED</name>
<organism evidence="1 2">
    <name type="scientific">Pseudomonas oryzae</name>
    <dbReference type="NCBI Taxonomy" id="1392877"/>
    <lineage>
        <taxon>Bacteria</taxon>
        <taxon>Pseudomonadati</taxon>
        <taxon>Pseudomonadota</taxon>
        <taxon>Gammaproteobacteria</taxon>
        <taxon>Pseudomonadales</taxon>
        <taxon>Pseudomonadaceae</taxon>
        <taxon>Pseudomonas</taxon>
    </lineage>
</organism>
<evidence type="ECO:0000313" key="1">
    <source>
        <dbReference type="EMBL" id="SDS19227.1"/>
    </source>
</evidence>
<accession>A0A1H1Q7H8</accession>
<reference evidence="2" key="1">
    <citation type="submission" date="2016-10" db="EMBL/GenBank/DDBJ databases">
        <authorList>
            <person name="Varghese N."/>
            <person name="Submissions S."/>
        </authorList>
    </citation>
    <scope>NUCLEOTIDE SEQUENCE [LARGE SCALE GENOMIC DNA]</scope>
    <source>
        <strain evidence="2">KCTC 32247</strain>
    </source>
</reference>
<proteinExistence type="predicted"/>
<keyword evidence="2" id="KW-1185">Reference proteome</keyword>
<dbReference type="EMBL" id="LT629751">
    <property type="protein sequence ID" value="SDS19227.1"/>
    <property type="molecule type" value="Genomic_DNA"/>
</dbReference>
<dbReference type="OrthoDB" id="5592973at2"/>